<evidence type="ECO:0000259" key="1">
    <source>
        <dbReference type="Pfam" id="PF01656"/>
    </source>
</evidence>
<dbReference type="Pfam" id="PF01656">
    <property type="entry name" value="CbiA"/>
    <property type="match status" value="1"/>
</dbReference>
<reference evidence="3" key="1">
    <citation type="journal article" date="2019" name="Int. J. Syst. Evol. Microbiol.">
        <title>The Global Catalogue of Microorganisms (GCM) 10K type strain sequencing project: providing services to taxonomists for standard genome sequencing and annotation.</title>
        <authorList>
            <consortium name="The Broad Institute Genomics Platform"/>
            <consortium name="The Broad Institute Genome Sequencing Center for Infectious Disease"/>
            <person name="Wu L."/>
            <person name="Ma J."/>
        </authorList>
    </citation>
    <scope>NUCLEOTIDE SEQUENCE [LARGE SCALE GENOMIC DNA]</scope>
    <source>
        <strain evidence="3">JCM 19125</strain>
    </source>
</reference>
<dbReference type="CDD" id="cd02042">
    <property type="entry name" value="ParAB_family"/>
    <property type="match status" value="1"/>
</dbReference>
<dbReference type="SUPFAM" id="SSF52540">
    <property type="entry name" value="P-loop containing nucleoside triphosphate hydrolases"/>
    <property type="match status" value="1"/>
</dbReference>
<name>A0ABP9FMX4_9ACTN</name>
<feature type="domain" description="CobQ/CobB/MinD/ParA nucleotide binding" evidence="1">
    <location>
        <begin position="7"/>
        <end position="212"/>
    </location>
</feature>
<organism evidence="2 3">
    <name type="scientific">Tessaracoccus lubricantis</name>
    <dbReference type="NCBI Taxonomy" id="545543"/>
    <lineage>
        <taxon>Bacteria</taxon>
        <taxon>Bacillati</taxon>
        <taxon>Actinomycetota</taxon>
        <taxon>Actinomycetes</taxon>
        <taxon>Propionibacteriales</taxon>
        <taxon>Propionibacteriaceae</taxon>
        <taxon>Tessaracoccus</taxon>
    </lineage>
</organism>
<dbReference type="InterPro" id="IPR050678">
    <property type="entry name" value="DNA_Partitioning_ATPase"/>
</dbReference>
<dbReference type="InterPro" id="IPR027417">
    <property type="entry name" value="P-loop_NTPase"/>
</dbReference>
<dbReference type="InterPro" id="IPR002586">
    <property type="entry name" value="CobQ/CobB/MinD/ParA_Nub-bd_dom"/>
</dbReference>
<accession>A0ABP9FMX4</accession>
<dbReference type="PANTHER" id="PTHR13696">
    <property type="entry name" value="P-LOOP CONTAINING NUCLEOSIDE TRIPHOSPHATE HYDROLASE"/>
    <property type="match status" value="1"/>
</dbReference>
<evidence type="ECO:0000313" key="3">
    <source>
        <dbReference type="Proteomes" id="UP001501521"/>
    </source>
</evidence>
<keyword evidence="3" id="KW-1185">Reference proteome</keyword>
<comment type="caution">
    <text evidence="2">The sequence shown here is derived from an EMBL/GenBank/DDBJ whole genome shotgun (WGS) entry which is preliminary data.</text>
</comment>
<dbReference type="Gene3D" id="3.40.50.300">
    <property type="entry name" value="P-loop containing nucleotide triphosphate hydrolases"/>
    <property type="match status" value="1"/>
</dbReference>
<gene>
    <name evidence="2" type="ORF">GCM10025789_31290</name>
</gene>
<protein>
    <submittedName>
        <fullName evidence="2">AAA family ATPase</fullName>
    </submittedName>
</protein>
<sequence length="306" mass="32704">MDLSRVVALANGKGGVGKTSLTANLAGEFAREGSRVLVVDLDISGNLKLDLGLVDHAGDDAGKGIVDAIVDEEPLHIIKDVRPGIDWVPGGPRLNWLLPMTYGAGPGIPAGSVGEGWRKALGTAIAAGDYDMVLVDTPPGNRELQQMALTAARWILVPMKSDPASWEGLQVLGPLVAHARRDNPELQWLGMVLFGHQSTATRVRQNVLENLAGDEHDSIALFETSIRASEKTAQECRLQGLLVRELVDRASADPSERFKALRARRSDPTISVPESLPKSSTSMAGDYAELAAEVASRILKAEEAQL</sequence>
<dbReference type="PANTHER" id="PTHR13696:SF52">
    <property type="entry name" value="PARA FAMILY PROTEIN CT_582"/>
    <property type="match status" value="1"/>
</dbReference>
<dbReference type="EMBL" id="BAABLV010000066">
    <property type="protein sequence ID" value="GAA4909753.1"/>
    <property type="molecule type" value="Genomic_DNA"/>
</dbReference>
<proteinExistence type="predicted"/>
<dbReference type="RefSeq" id="WP_345584566.1">
    <property type="nucleotide sequence ID" value="NZ_BAABLV010000066.1"/>
</dbReference>
<evidence type="ECO:0000313" key="2">
    <source>
        <dbReference type="EMBL" id="GAA4909753.1"/>
    </source>
</evidence>
<dbReference type="Proteomes" id="UP001501521">
    <property type="component" value="Unassembled WGS sequence"/>
</dbReference>